<feature type="region of interest" description="Disordered" evidence="1">
    <location>
        <begin position="22"/>
        <end position="105"/>
    </location>
</feature>
<evidence type="ECO:0000256" key="2">
    <source>
        <dbReference type="SAM" id="SignalP"/>
    </source>
</evidence>
<protein>
    <submittedName>
        <fullName evidence="3">Uncharacterized protein</fullName>
    </submittedName>
</protein>
<name>A0A8H4J670_9PEZI</name>
<keyword evidence="4" id="KW-1185">Reference proteome</keyword>
<dbReference type="AlphaFoldDB" id="A0A8H4J670"/>
<feature type="chain" id="PRO_5034896969" evidence="2">
    <location>
        <begin position="19"/>
        <end position="105"/>
    </location>
</feature>
<feature type="signal peptide" evidence="2">
    <location>
        <begin position="1"/>
        <end position="18"/>
    </location>
</feature>
<evidence type="ECO:0000256" key="1">
    <source>
        <dbReference type="SAM" id="MobiDB-lite"/>
    </source>
</evidence>
<dbReference type="EMBL" id="WWBZ02000001">
    <property type="protein sequence ID" value="KAF4313860.1"/>
    <property type="molecule type" value="Genomic_DNA"/>
</dbReference>
<organism evidence="3 4">
    <name type="scientific">Botryosphaeria dothidea</name>
    <dbReference type="NCBI Taxonomy" id="55169"/>
    <lineage>
        <taxon>Eukaryota</taxon>
        <taxon>Fungi</taxon>
        <taxon>Dikarya</taxon>
        <taxon>Ascomycota</taxon>
        <taxon>Pezizomycotina</taxon>
        <taxon>Dothideomycetes</taxon>
        <taxon>Dothideomycetes incertae sedis</taxon>
        <taxon>Botryosphaeriales</taxon>
        <taxon>Botryosphaeriaceae</taxon>
        <taxon>Botryosphaeria</taxon>
    </lineage>
</organism>
<proteinExistence type="predicted"/>
<dbReference type="Proteomes" id="UP000572817">
    <property type="component" value="Unassembled WGS sequence"/>
</dbReference>
<gene>
    <name evidence="3" type="ORF">GTA08_BOTSDO01714</name>
</gene>
<comment type="caution">
    <text evidence="3">The sequence shown here is derived from an EMBL/GenBank/DDBJ whole genome shotgun (WGS) entry which is preliminary data.</text>
</comment>
<evidence type="ECO:0000313" key="4">
    <source>
        <dbReference type="Proteomes" id="UP000572817"/>
    </source>
</evidence>
<evidence type="ECO:0000313" key="3">
    <source>
        <dbReference type="EMBL" id="KAF4313860.1"/>
    </source>
</evidence>
<accession>A0A8H4J670</accession>
<feature type="compositionally biased region" description="Low complexity" evidence="1">
    <location>
        <begin position="61"/>
        <end position="105"/>
    </location>
</feature>
<sequence length="105" mass="9826">MKFSIAAVFFALVTFAAAAPLANPGANPGDTAPVMSNGDTIVPYKNTGQPGNAMTAEDASAAPAEGGPTDAPAEAAAAPAEDAAAPADDAAAPADDAAAGDAAAA</sequence>
<reference evidence="3" key="1">
    <citation type="submission" date="2020-04" db="EMBL/GenBank/DDBJ databases">
        <title>Genome Assembly and Annotation of Botryosphaeria dothidea sdau 11-99, a Latent Pathogen of Apple Fruit Ring Rot in China.</title>
        <authorList>
            <person name="Yu C."/>
            <person name="Diao Y."/>
            <person name="Lu Q."/>
            <person name="Zhao J."/>
            <person name="Cui S."/>
            <person name="Peng C."/>
            <person name="He B."/>
            <person name="Liu H."/>
        </authorList>
    </citation>
    <scope>NUCLEOTIDE SEQUENCE [LARGE SCALE GENOMIC DNA]</scope>
    <source>
        <strain evidence="3">Sdau11-99</strain>
    </source>
</reference>
<keyword evidence="2" id="KW-0732">Signal</keyword>